<dbReference type="RefSeq" id="WP_015026216.1">
    <property type="nucleotide sequence ID" value="NC_018742.1"/>
</dbReference>
<sequence length="227" mass="26112">MNYVAYYRVSTKKQGMSGLGLDAQKQTAKFFLKENDCIVREFIEIESGKNNQREQLDEAIKFARNNRHTLLVAKLDRLSRNVSFIFALRDSGVDFVCADIPDANTLTIGIFATIAQHEREIISRRTKDALKAKKQKGFQLGSPQNLTPLARTQAVKSIKEKALNDQQWKTALLHIRLQIFELKSRGEKVTYLGLSRHLNENCIETRNFCRFHAEQIKRIMLRNGISK</sequence>
<reference evidence="4 5" key="1">
    <citation type="submission" date="2011-07" db="EMBL/GenBank/DDBJ databases">
        <title>The complete genome of plasmid 1 of Emticicia oligotrophica DSM 17448.</title>
        <authorList>
            <consortium name="US DOE Joint Genome Institute (JGI-PGF)"/>
            <person name="Lucas S."/>
            <person name="Han J."/>
            <person name="Lapidus A."/>
            <person name="Bruce D."/>
            <person name="Goodwin L."/>
            <person name="Pitluck S."/>
            <person name="Peters L."/>
            <person name="Kyrpides N."/>
            <person name="Mavromatis K."/>
            <person name="Ivanova N."/>
            <person name="Ovchinnikova G."/>
            <person name="Teshima H."/>
            <person name="Detter J.C."/>
            <person name="Tapia R."/>
            <person name="Han C."/>
            <person name="Land M."/>
            <person name="Hauser L."/>
            <person name="Markowitz V."/>
            <person name="Cheng J.-F."/>
            <person name="Hugenholtz P."/>
            <person name="Woyke T."/>
            <person name="Wu D."/>
            <person name="Tindall B."/>
            <person name="Pomrenke H."/>
            <person name="Brambilla E."/>
            <person name="Klenk H.-P."/>
            <person name="Eisen J.A."/>
        </authorList>
    </citation>
    <scope>NUCLEOTIDE SEQUENCE [LARGE SCALE GENOMIC DNA]</scope>
    <source>
        <strain evidence="5">DSM 17448 / GPTSA100-15</strain>
        <plasmid evidence="4 5">pEMTOL01</plasmid>
    </source>
</reference>
<dbReference type="SMART" id="SM00857">
    <property type="entry name" value="Resolvase"/>
    <property type="match status" value="1"/>
</dbReference>
<keyword evidence="2" id="KW-0233">DNA recombination</keyword>
<keyword evidence="1" id="KW-0238">DNA-binding</keyword>
<dbReference type="Proteomes" id="UP000002875">
    <property type="component" value="Plasmid pEMTOL01"/>
</dbReference>
<evidence type="ECO:0000313" key="4">
    <source>
        <dbReference type="EMBL" id="AFK05470.1"/>
    </source>
</evidence>
<dbReference type="InterPro" id="IPR006119">
    <property type="entry name" value="Resolv_N"/>
</dbReference>
<dbReference type="InterPro" id="IPR050639">
    <property type="entry name" value="SSR_resolvase"/>
</dbReference>
<protein>
    <submittedName>
        <fullName evidence="4">Resolvase domain-containing protein</fullName>
    </submittedName>
</protein>
<dbReference type="SUPFAM" id="SSF53041">
    <property type="entry name" value="Resolvase-like"/>
    <property type="match status" value="1"/>
</dbReference>
<proteinExistence type="predicted"/>
<dbReference type="CDD" id="cd00338">
    <property type="entry name" value="Ser_Recombinase"/>
    <property type="match status" value="1"/>
</dbReference>
<accession>A0ABN4AU02</accession>
<dbReference type="PROSITE" id="PS51736">
    <property type="entry name" value="RECOMBINASES_3"/>
    <property type="match status" value="1"/>
</dbReference>
<dbReference type="PANTHER" id="PTHR30461">
    <property type="entry name" value="DNA-INVERTASE FROM LAMBDOID PROPHAGE"/>
    <property type="match status" value="1"/>
</dbReference>
<evidence type="ECO:0000313" key="5">
    <source>
        <dbReference type="Proteomes" id="UP000002875"/>
    </source>
</evidence>
<geneLocation type="plasmid" evidence="4 5">
    <name>pEMTOL01</name>
</geneLocation>
<dbReference type="PANTHER" id="PTHR30461:SF2">
    <property type="entry name" value="SERINE RECOMBINASE PINE-RELATED"/>
    <property type="match status" value="1"/>
</dbReference>
<gene>
    <name evidence="4" type="ordered locus">Emtol_0198</name>
</gene>
<evidence type="ECO:0000256" key="2">
    <source>
        <dbReference type="ARBA" id="ARBA00023172"/>
    </source>
</evidence>
<name>A0ABN4AU02_EMTOG</name>
<evidence type="ECO:0000256" key="1">
    <source>
        <dbReference type="ARBA" id="ARBA00023125"/>
    </source>
</evidence>
<keyword evidence="4" id="KW-0614">Plasmid</keyword>
<dbReference type="Gene3D" id="3.40.50.1390">
    <property type="entry name" value="Resolvase, N-terminal catalytic domain"/>
    <property type="match status" value="1"/>
</dbReference>
<evidence type="ECO:0000259" key="3">
    <source>
        <dbReference type="PROSITE" id="PS51736"/>
    </source>
</evidence>
<dbReference type="InterPro" id="IPR036162">
    <property type="entry name" value="Resolvase-like_N_sf"/>
</dbReference>
<dbReference type="Pfam" id="PF00239">
    <property type="entry name" value="Resolvase"/>
    <property type="match status" value="1"/>
</dbReference>
<feature type="domain" description="Resolvase/invertase-type recombinase catalytic" evidence="3">
    <location>
        <begin position="2"/>
        <end position="137"/>
    </location>
</feature>
<dbReference type="EMBL" id="CP002962">
    <property type="protein sequence ID" value="AFK05470.1"/>
    <property type="molecule type" value="Genomic_DNA"/>
</dbReference>
<organism evidence="4 5">
    <name type="scientific">Emticicia oligotrophica (strain DSM 17448 / CIP 109782 / MTCC 6937 / GPTSA100-15)</name>
    <dbReference type="NCBI Taxonomy" id="929562"/>
    <lineage>
        <taxon>Bacteria</taxon>
        <taxon>Pseudomonadati</taxon>
        <taxon>Bacteroidota</taxon>
        <taxon>Cytophagia</taxon>
        <taxon>Cytophagales</taxon>
        <taxon>Leadbetterellaceae</taxon>
        <taxon>Emticicia</taxon>
    </lineage>
</organism>
<keyword evidence="5" id="KW-1185">Reference proteome</keyword>